<evidence type="ECO:0000313" key="3">
    <source>
        <dbReference type="Proteomes" id="UP000662939"/>
    </source>
</evidence>
<dbReference type="PROSITE" id="PS51273">
    <property type="entry name" value="GATASE_TYPE_1"/>
    <property type="match status" value="1"/>
</dbReference>
<dbReference type="AlphaFoldDB" id="A0A895XXT8"/>
<dbReference type="InterPro" id="IPR029062">
    <property type="entry name" value="Class_I_gatase-like"/>
</dbReference>
<dbReference type="Pfam" id="PF00117">
    <property type="entry name" value="GATase"/>
    <property type="match status" value="1"/>
</dbReference>
<dbReference type="PANTHER" id="PTHR42695">
    <property type="entry name" value="GLUTAMINE AMIDOTRANSFERASE YLR126C-RELATED"/>
    <property type="match status" value="1"/>
</dbReference>
<proteinExistence type="predicted"/>
<dbReference type="RefSeq" id="WP_213172447.1">
    <property type="nucleotide sequence ID" value="NZ_CP070496.1"/>
</dbReference>
<dbReference type="InterPro" id="IPR017926">
    <property type="entry name" value="GATASE"/>
</dbReference>
<dbReference type="InterPro" id="IPR044992">
    <property type="entry name" value="ChyE-like"/>
</dbReference>
<dbReference type="SUPFAM" id="SSF52317">
    <property type="entry name" value="Class I glutamine amidotransferase-like"/>
    <property type="match status" value="1"/>
</dbReference>
<reference evidence="2" key="1">
    <citation type="submission" date="2021-02" db="EMBL/GenBank/DDBJ databases">
        <title>Natronoglycomyces albus gen. nov., sp. nov, a haloalkaliphilic actinobacterium from a soda solonchak soil.</title>
        <authorList>
            <person name="Sorokin D.Y."/>
            <person name="Khijniak T.V."/>
            <person name="Zakharycheva A.P."/>
            <person name="Boueva O.V."/>
            <person name="Ariskina E.V."/>
            <person name="Hahnke R.L."/>
            <person name="Bunk B."/>
            <person name="Sproer C."/>
            <person name="Schumann P."/>
            <person name="Evtushenko L.I."/>
            <person name="Kublanov I.V."/>
        </authorList>
    </citation>
    <scope>NUCLEOTIDE SEQUENCE</scope>
    <source>
        <strain evidence="2">DSM 106290</strain>
    </source>
</reference>
<dbReference type="KEGG" id="nav:JQS30_05915"/>
<name>A0A895XXT8_9ACTN</name>
<accession>A0A895XXT8</accession>
<dbReference type="Gene3D" id="3.40.50.880">
    <property type="match status" value="1"/>
</dbReference>
<gene>
    <name evidence="2" type="ORF">JQS30_05915</name>
</gene>
<dbReference type="PANTHER" id="PTHR42695:SF5">
    <property type="entry name" value="GLUTAMINE AMIDOTRANSFERASE YLR126C-RELATED"/>
    <property type="match status" value="1"/>
</dbReference>
<dbReference type="GO" id="GO:0005829">
    <property type="term" value="C:cytosol"/>
    <property type="evidence" value="ECO:0007669"/>
    <property type="project" value="TreeGrafter"/>
</dbReference>
<feature type="domain" description="Glutamine amidotransferase" evidence="1">
    <location>
        <begin position="18"/>
        <end position="176"/>
    </location>
</feature>
<dbReference type="EMBL" id="CP070496">
    <property type="protein sequence ID" value="QSB06438.1"/>
    <property type="molecule type" value="Genomic_DNA"/>
</dbReference>
<evidence type="ECO:0000313" key="2">
    <source>
        <dbReference type="EMBL" id="QSB06438.1"/>
    </source>
</evidence>
<evidence type="ECO:0000259" key="1">
    <source>
        <dbReference type="Pfam" id="PF00117"/>
    </source>
</evidence>
<keyword evidence="3" id="KW-1185">Reference proteome</keyword>
<protein>
    <recommendedName>
        <fullName evidence="1">Glutamine amidotransferase domain-containing protein</fullName>
    </recommendedName>
</protein>
<organism evidence="2 3">
    <name type="scientific">Natronoglycomyces albus</name>
    <dbReference type="NCBI Taxonomy" id="2811108"/>
    <lineage>
        <taxon>Bacteria</taxon>
        <taxon>Bacillati</taxon>
        <taxon>Actinomycetota</taxon>
        <taxon>Actinomycetes</taxon>
        <taxon>Glycomycetales</taxon>
        <taxon>Glycomycetaceae</taxon>
        <taxon>Natronoglycomyces</taxon>
    </lineage>
</organism>
<sequence>MTNVLVIENNPSQGPGRLVSWLEASGAKLTLVRAHAGEEVPPSAGDYDALIALGGGRGAEWTDSLAALLRTAVAEKTPTLAICSSARLLATTFGGSLSPVENPAMGPRILAKRDAAGNDPIFGPAPMALDVIWFRREDIDTLPDNAVLLAATPHGGKEVFRLGESAWAVQAHVEFTDEVLATLEGFDAAALQRSADVQEFIVSTWKPIVDRFVRYAAGGRAGMPLPLLTDPS</sequence>
<dbReference type="Proteomes" id="UP000662939">
    <property type="component" value="Chromosome"/>
</dbReference>